<evidence type="ECO:0000256" key="17">
    <source>
        <dbReference type="ARBA" id="ARBA00047899"/>
    </source>
</evidence>
<keyword evidence="12" id="KW-1133">Transmembrane helix</keyword>
<keyword evidence="11 19" id="KW-0067">ATP-binding</keyword>
<evidence type="ECO:0000256" key="2">
    <source>
        <dbReference type="ARBA" id="ARBA00022527"/>
    </source>
</evidence>
<keyword evidence="6 21" id="KW-0732">Signal</keyword>
<evidence type="ECO:0000259" key="23">
    <source>
        <dbReference type="PROSITE" id="PS50927"/>
    </source>
</evidence>
<dbReference type="EMBL" id="CM003534">
    <property type="protein sequence ID" value="RCV32866.1"/>
    <property type="molecule type" value="Genomic_DNA"/>
</dbReference>
<keyword evidence="3" id="KW-0245">EGF-like domain</keyword>
<evidence type="ECO:0000256" key="3">
    <source>
        <dbReference type="ARBA" id="ARBA00022536"/>
    </source>
</evidence>
<keyword evidence="8 19" id="KW-0547">Nucleotide-binding</keyword>
<dbReference type="EC" id="2.7.11.1" evidence="19"/>
<feature type="domain" description="Bulb-type lectin" evidence="23">
    <location>
        <begin position="15"/>
        <end position="148"/>
    </location>
</feature>
<dbReference type="PROSITE" id="PS50011">
    <property type="entry name" value="PROTEIN_KINASE_DOM"/>
    <property type="match status" value="1"/>
</dbReference>
<evidence type="ECO:0000256" key="8">
    <source>
        <dbReference type="ARBA" id="ARBA00022741"/>
    </source>
</evidence>
<name>A0A368RRI6_SETIT</name>
<comment type="catalytic activity">
    <reaction evidence="17 19">
        <text>L-threonyl-[protein] + ATP = O-phospho-L-threonyl-[protein] + ADP + H(+)</text>
        <dbReference type="Rhea" id="RHEA:46608"/>
        <dbReference type="Rhea" id="RHEA-COMP:11060"/>
        <dbReference type="Rhea" id="RHEA-COMP:11605"/>
        <dbReference type="ChEBI" id="CHEBI:15378"/>
        <dbReference type="ChEBI" id="CHEBI:30013"/>
        <dbReference type="ChEBI" id="CHEBI:30616"/>
        <dbReference type="ChEBI" id="CHEBI:61977"/>
        <dbReference type="ChEBI" id="CHEBI:456216"/>
        <dbReference type="EC" id="2.7.11.1"/>
    </reaction>
</comment>
<dbReference type="InterPro" id="IPR017441">
    <property type="entry name" value="Protein_kinase_ATP_BS"/>
</dbReference>
<comment type="catalytic activity">
    <reaction evidence="18 19">
        <text>L-seryl-[protein] + ATP = O-phospho-L-seryl-[protein] + ADP + H(+)</text>
        <dbReference type="Rhea" id="RHEA:17989"/>
        <dbReference type="Rhea" id="RHEA-COMP:9863"/>
        <dbReference type="Rhea" id="RHEA-COMP:11604"/>
        <dbReference type="ChEBI" id="CHEBI:15378"/>
        <dbReference type="ChEBI" id="CHEBI:29999"/>
        <dbReference type="ChEBI" id="CHEBI:30616"/>
        <dbReference type="ChEBI" id="CHEBI:83421"/>
        <dbReference type="ChEBI" id="CHEBI:456216"/>
        <dbReference type="EC" id="2.7.11.1"/>
    </reaction>
</comment>
<dbReference type="GO" id="GO:0030246">
    <property type="term" value="F:carbohydrate binding"/>
    <property type="evidence" value="ECO:0007669"/>
    <property type="project" value="UniProtKB-KW"/>
</dbReference>
<dbReference type="GO" id="GO:0005524">
    <property type="term" value="F:ATP binding"/>
    <property type="evidence" value="ECO:0007669"/>
    <property type="project" value="UniProtKB-UniRule"/>
</dbReference>
<comment type="similarity">
    <text evidence="19">Belongs to the protein kinase superfamily. Ser/Thr protein kinase family.</text>
</comment>
<sequence>MAPLLLLPFLLLLSSPYVQAQQKITLGSSLTPQGPNSFWLSSYGDFAFGFQPIEGNTSSYLLAVWFNKISDKTVAWYAKTADPDSSLVQVSSGSCLQLTSNGALSLQDPTGTEVWNPQVVGAAYAAMLDTGNFILAAADGSTKWGTFDNPADTILLTQVLTPETKLHSRIIATDYSNGRFHLNLQNNGVFFYAVAVPSRPQHEYNWSMPGNTTNLVFNATGMIYITLDNGTQIKITSGKISSIADYYHRATLDPDGVFRQYMYPKKFSNLYTQAWSVVDFKATNIYVPRRSAAETQVSSGTCGFNSYSNVDVLNNQTTCVCLPQYSFIGESKGCKPDFQPQSCDLDEAGATKQFKFVTMSNVDWPQCDYKQYDNIPNDQCQQLCLTDCLCAVAVFRDSDNTCWKKKMPLTNNVVGDTVQRTVYIKVPKNNSQQPELLDSNRWKKDKKRWILGSSLFLGSSVLLNIVLISVILFGTYCTITIKEIPSVQSSNNVGLPLKAFNYAELEKATSGFQEVLGTGASGIVYKGQLQDDLGTYIAVKKIDKLEHETEKEFTVEVQTIGRTHHKNLVRLLGFCNEGKERLLVYEFMTNGSLNQFLFGDVRLEWNLRAQLALGVARGLLYLHEECSTQIIHCDIKPQNILLDGNFTAKISDFGLAKLLRTNQTQTITGIRGTRGYVAPEWFKSTGITAKVDVYSFGVILLELICCRRNVESEMAEEDKKILTYWTNDCYRCGRVDFLVDGDDEAIFDLKKVERYVAVALWCLQEDPTMRPTMLKVTQMLDGAAAIPTPPDSSSFVQSLP</sequence>
<comment type="subcellular location">
    <subcellularLocation>
        <location evidence="1">Membrane</location>
        <topology evidence="1">Single-pass type I membrane protein</topology>
    </subcellularLocation>
</comment>
<dbReference type="GO" id="GO:0016020">
    <property type="term" value="C:membrane"/>
    <property type="evidence" value="ECO:0007669"/>
    <property type="project" value="UniProtKB-SubCell"/>
</dbReference>
<dbReference type="PROSITE" id="PS50927">
    <property type="entry name" value="BULB_LECTIN"/>
    <property type="match status" value="1"/>
</dbReference>
<evidence type="ECO:0000256" key="21">
    <source>
        <dbReference type="SAM" id="SignalP"/>
    </source>
</evidence>
<evidence type="ECO:0000259" key="22">
    <source>
        <dbReference type="PROSITE" id="PS50011"/>
    </source>
</evidence>
<dbReference type="CDD" id="cd14066">
    <property type="entry name" value="STKc_IRAK"/>
    <property type="match status" value="1"/>
</dbReference>
<proteinExistence type="inferred from homology"/>
<evidence type="ECO:0000313" key="24">
    <source>
        <dbReference type="EMBL" id="RCV32866.1"/>
    </source>
</evidence>
<dbReference type="PROSITE" id="PS00108">
    <property type="entry name" value="PROTEIN_KINASE_ST"/>
    <property type="match status" value="1"/>
</dbReference>
<evidence type="ECO:0000256" key="1">
    <source>
        <dbReference type="ARBA" id="ARBA00004479"/>
    </source>
</evidence>
<dbReference type="Gene3D" id="2.90.10.10">
    <property type="entry name" value="Bulb-type lectin domain"/>
    <property type="match status" value="2"/>
</dbReference>
<dbReference type="Gene3D" id="1.10.510.10">
    <property type="entry name" value="Transferase(Phosphotransferase) domain 1"/>
    <property type="match status" value="1"/>
</dbReference>
<dbReference type="AlphaFoldDB" id="A0A368RRI6"/>
<dbReference type="GO" id="GO:0006952">
    <property type="term" value="P:defense response"/>
    <property type="evidence" value="ECO:0007669"/>
    <property type="project" value="UniProtKB-KW"/>
</dbReference>
<dbReference type="PANTHER" id="PTHR47976:SF108">
    <property type="entry name" value="G-TYPE LECTIN S-RECEPTOR-LIKE SERINE_THREONINE-PROTEIN KINASE LECRK1"/>
    <property type="match status" value="1"/>
</dbReference>
<dbReference type="GO" id="GO:0106310">
    <property type="term" value="F:protein serine kinase activity"/>
    <property type="evidence" value="ECO:0007669"/>
    <property type="project" value="RHEA"/>
</dbReference>
<protein>
    <recommendedName>
        <fullName evidence="19">Receptor-like serine/threonine-protein kinase</fullName>
        <ecNumber evidence="19">2.7.11.1</ecNumber>
    </recommendedName>
</protein>
<keyword evidence="15" id="KW-0675">Receptor</keyword>
<dbReference type="PROSITE" id="PS00107">
    <property type="entry name" value="PROTEIN_KINASE_ATP"/>
    <property type="match status" value="1"/>
</dbReference>
<dbReference type="PANTHER" id="PTHR47976">
    <property type="entry name" value="G-TYPE LECTIN S-RECEPTOR-LIKE SERINE/THREONINE-PROTEIN KINASE SD2-5"/>
    <property type="match status" value="1"/>
</dbReference>
<dbReference type="CDD" id="cd01098">
    <property type="entry name" value="PAN_AP_plant"/>
    <property type="match status" value="1"/>
</dbReference>
<evidence type="ECO:0000256" key="12">
    <source>
        <dbReference type="ARBA" id="ARBA00022989"/>
    </source>
</evidence>
<organism evidence="24">
    <name type="scientific">Setaria italica</name>
    <name type="common">Foxtail millet</name>
    <name type="synonym">Panicum italicum</name>
    <dbReference type="NCBI Taxonomy" id="4555"/>
    <lineage>
        <taxon>Eukaryota</taxon>
        <taxon>Viridiplantae</taxon>
        <taxon>Streptophyta</taxon>
        <taxon>Embryophyta</taxon>
        <taxon>Tracheophyta</taxon>
        <taxon>Spermatophyta</taxon>
        <taxon>Magnoliopsida</taxon>
        <taxon>Liliopsida</taxon>
        <taxon>Poales</taxon>
        <taxon>Poaceae</taxon>
        <taxon>PACMAD clade</taxon>
        <taxon>Panicoideae</taxon>
        <taxon>Panicodae</taxon>
        <taxon>Paniceae</taxon>
        <taxon>Cenchrinae</taxon>
        <taxon>Setaria</taxon>
    </lineage>
</organism>
<dbReference type="SUPFAM" id="SSF51110">
    <property type="entry name" value="alpha-D-mannose-specific plant lectins"/>
    <property type="match status" value="1"/>
</dbReference>
<evidence type="ECO:0000256" key="13">
    <source>
        <dbReference type="ARBA" id="ARBA00023136"/>
    </source>
</evidence>
<keyword evidence="2 19" id="KW-0723">Serine/threonine-protein kinase</keyword>
<feature type="chain" id="PRO_5017026059" description="Receptor-like serine/threonine-protein kinase" evidence="21">
    <location>
        <begin position="21"/>
        <end position="800"/>
    </location>
</feature>
<gene>
    <name evidence="24" type="ORF">SETIT_7G037300v2</name>
</gene>
<dbReference type="InterPro" id="IPR011009">
    <property type="entry name" value="Kinase-like_dom_sf"/>
</dbReference>
<evidence type="ECO:0000256" key="7">
    <source>
        <dbReference type="ARBA" id="ARBA00022734"/>
    </source>
</evidence>
<evidence type="ECO:0000256" key="15">
    <source>
        <dbReference type="ARBA" id="ARBA00023170"/>
    </source>
</evidence>
<keyword evidence="16" id="KW-0325">Glycoprotein</keyword>
<evidence type="ECO:0000256" key="20">
    <source>
        <dbReference type="PROSITE-ProRule" id="PRU10141"/>
    </source>
</evidence>
<evidence type="ECO:0000256" key="10">
    <source>
        <dbReference type="ARBA" id="ARBA00022821"/>
    </source>
</evidence>
<dbReference type="InterPro" id="IPR036426">
    <property type="entry name" value="Bulb-type_lectin_dom_sf"/>
</dbReference>
<dbReference type="FunFam" id="2.90.10.10:FF:000031">
    <property type="entry name" value="G-type lectin S-receptor-like serine/threonine-protein kinase LECRK1"/>
    <property type="match status" value="1"/>
</dbReference>
<feature type="binding site" evidence="20">
    <location>
        <position position="541"/>
    </location>
    <ligand>
        <name>ATP</name>
        <dbReference type="ChEBI" id="CHEBI:30616"/>
    </ligand>
</feature>
<dbReference type="SMART" id="SM00108">
    <property type="entry name" value="B_lectin"/>
    <property type="match status" value="1"/>
</dbReference>
<keyword evidence="5" id="KW-0812">Transmembrane</keyword>
<keyword evidence="7" id="KW-0430">Lectin</keyword>
<dbReference type="Gene3D" id="3.30.200.20">
    <property type="entry name" value="Phosphorylase Kinase, domain 1"/>
    <property type="match status" value="1"/>
</dbReference>
<keyword evidence="10" id="KW-0611">Plant defense</keyword>
<reference evidence="24" key="1">
    <citation type="journal article" date="2012" name="Nat. Biotechnol.">
        <title>Reference genome sequence of the model plant Setaria.</title>
        <authorList>
            <person name="Bennetzen J.L."/>
            <person name="Schmutz J."/>
            <person name="Wang H."/>
            <person name="Percifield R."/>
            <person name="Hawkins J."/>
            <person name="Pontaroli A.C."/>
            <person name="Estep M."/>
            <person name="Feng L."/>
            <person name="Vaughn J.N."/>
            <person name="Grimwood J."/>
            <person name="Jenkins J."/>
            <person name="Barry K."/>
            <person name="Lindquist E."/>
            <person name="Hellsten U."/>
            <person name="Deshpande S."/>
            <person name="Wang X."/>
            <person name="Wu X."/>
            <person name="Mitros T."/>
            <person name="Triplett J."/>
            <person name="Yang X."/>
            <person name="Ye C.Y."/>
            <person name="Mauro-Herrera M."/>
            <person name="Wang L."/>
            <person name="Li P."/>
            <person name="Sharma M."/>
            <person name="Sharma R."/>
            <person name="Ronald P.C."/>
            <person name="Panaud O."/>
            <person name="Kellogg E.A."/>
            <person name="Brutnell T.P."/>
            <person name="Doust A.N."/>
            <person name="Tuskan G.A."/>
            <person name="Rokhsar D."/>
            <person name="Devos K.M."/>
        </authorList>
    </citation>
    <scope>NUCLEOTIDE SEQUENCE [LARGE SCALE GENOMIC DNA]</scope>
    <source>
        <strain evidence="24">Yugu1</strain>
    </source>
</reference>
<dbReference type="InterPro" id="IPR000719">
    <property type="entry name" value="Prot_kinase_dom"/>
</dbReference>
<dbReference type="FunFam" id="3.30.200.20:FF:000059">
    <property type="entry name" value="S-receptor-like serine/threonine-protein kinase"/>
    <property type="match status" value="1"/>
</dbReference>
<reference evidence="24" key="2">
    <citation type="submission" date="2015-07" db="EMBL/GenBank/DDBJ databases">
        <authorList>
            <person name="Noorani M."/>
        </authorList>
    </citation>
    <scope>NUCLEOTIDE SEQUENCE</scope>
    <source>
        <strain evidence="24">Yugu1</strain>
    </source>
</reference>
<dbReference type="InterPro" id="IPR024171">
    <property type="entry name" value="SRK-like_kinase"/>
</dbReference>
<dbReference type="GO" id="GO:0004674">
    <property type="term" value="F:protein serine/threonine kinase activity"/>
    <property type="evidence" value="ECO:0007669"/>
    <property type="project" value="UniProtKB-KW"/>
</dbReference>
<dbReference type="Pfam" id="PF00069">
    <property type="entry name" value="Pkinase"/>
    <property type="match status" value="1"/>
</dbReference>
<dbReference type="PIRSF" id="PIRSF000641">
    <property type="entry name" value="SRK"/>
    <property type="match status" value="1"/>
</dbReference>
<evidence type="ECO:0000256" key="18">
    <source>
        <dbReference type="ARBA" id="ARBA00048679"/>
    </source>
</evidence>
<dbReference type="InterPro" id="IPR008271">
    <property type="entry name" value="Ser/Thr_kinase_AS"/>
</dbReference>
<keyword evidence="4 19" id="KW-0808">Transferase</keyword>
<dbReference type="FunFam" id="1.10.510.10:FF:000237">
    <property type="entry name" value="G-type lectin S-receptor-like serine/threonine-protein kinase"/>
    <property type="match status" value="1"/>
</dbReference>
<dbReference type="InterPro" id="IPR051343">
    <property type="entry name" value="G-type_lectin_kinases/EP1-like"/>
</dbReference>
<evidence type="ECO:0000256" key="16">
    <source>
        <dbReference type="ARBA" id="ARBA00023180"/>
    </source>
</evidence>
<dbReference type="SMART" id="SM00220">
    <property type="entry name" value="S_TKc"/>
    <property type="match status" value="1"/>
</dbReference>
<keyword evidence="9 19" id="KW-0418">Kinase</keyword>
<evidence type="ECO:0000256" key="5">
    <source>
        <dbReference type="ARBA" id="ARBA00022692"/>
    </source>
</evidence>
<feature type="domain" description="Protein kinase" evidence="22">
    <location>
        <begin position="510"/>
        <end position="796"/>
    </location>
</feature>
<keyword evidence="14" id="KW-1015">Disulfide bond</keyword>
<dbReference type="InterPro" id="IPR001480">
    <property type="entry name" value="Bulb-type_lectin_dom"/>
</dbReference>
<evidence type="ECO:0000256" key="11">
    <source>
        <dbReference type="ARBA" id="ARBA00022840"/>
    </source>
</evidence>
<evidence type="ECO:0000256" key="4">
    <source>
        <dbReference type="ARBA" id="ARBA00022679"/>
    </source>
</evidence>
<evidence type="ECO:0000256" key="6">
    <source>
        <dbReference type="ARBA" id="ARBA00022729"/>
    </source>
</evidence>
<evidence type="ECO:0000256" key="9">
    <source>
        <dbReference type="ARBA" id="ARBA00022777"/>
    </source>
</evidence>
<accession>A0A368RRI6</accession>
<dbReference type="SUPFAM" id="SSF56112">
    <property type="entry name" value="Protein kinase-like (PK-like)"/>
    <property type="match status" value="1"/>
</dbReference>
<evidence type="ECO:0000256" key="19">
    <source>
        <dbReference type="PIRNR" id="PIRNR000641"/>
    </source>
</evidence>
<dbReference type="OrthoDB" id="1930390at2759"/>
<keyword evidence="13" id="KW-0472">Membrane</keyword>
<dbReference type="GO" id="GO:0051707">
    <property type="term" value="P:response to other organism"/>
    <property type="evidence" value="ECO:0007669"/>
    <property type="project" value="UniProtKB-ARBA"/>
</dbReference>
<dbReference type="FunFam" id="2.90.10.10:FF:000013">
    <property type="entry name" value="G-type lectin S-receptor-like serine/threonine-protein kinase LECRK1"/>
    <property type="match status" value="1"/>
</dbReference>
<feature type="signal peptide" evidence="21">
    <location>
        <begin position="1"/>
        <end position="20"/>
    </location>
</feature>
<evidence type="ECO:0000256" key="14">
    <source>
        <dbReference type="ARBA" id="ARBA00023157"/>
    </source>
</evidence>
<dbReference type="Pfam" id="PF01453">
    <property type="entry name" value="B_lectin"/>
    <property type="match status" value="1"/>
</dbReference>